<keyword evidence="1 3" id="KW-0963">Cytoplasm</keyword>
<organism evidence="5 6">
    <name type="scientific">Carpinus fangiana</name>
    <dbReference type="NCBI Taxonomy" id="176857"/>
    <lineage>
        <taxon>Eukaryota</taxon>
        <taxon>Viridiplantae</taxon>
        <taxon>Streptophyta</taxon>
        <taxon>Embryophyta</taxon>
        <taxon>Tracheophyta</taxon>
        <taxon>Spermatophyta</taxon>
        <taxon>Magnoliopsida</taxon>
        <taxon>eudicotyledons</taxon>
        <taxon>Gunneridae</taxon>
        <taxon>Pentapetalae</taxon>
        <taxon>rosids</taxon>
        <taxon>fabids</taxon>
        <taxon>Fagales</taxon>
        <taxon>Betulaceae</taxon>
        <taxon>Carpinus</taxon>
    </lineage>
</organism>
<dbReference type="SUPFAM" id="SSF48371">
    <property type="entry name" value="ARM repeat"/>
    <property type="match status" value="1"/>
</dbReference>
<dbReference type="Gene3D" id="1.25.40.250">
    <property type="entry name" value="ARM repeat, domain 1"/>
    <property type="match status" value="1"/>
</dbReference>
<dbReference type="GO" id="GO:0003723">
    <property type="term" value="F:RNA binding"/>
    <property type="evidence" value="ECO:0007669"/>
    <property type="project" value="UniProtKB-UniRule"/>
</dbReference>
<dbReference type="HAMAP" id="MF_03010">
    <property type="entry name" value="eIF3k"/>
    <property type="match status" value="1"/>
</dbReference>
<protein>
    <recommendedName>
        <fullName evidence="3">Eukaryotic translation initiation factor 3 subunit K</fullName>
        <shortName evidence="3">eIF3k</shortName>
    </recommendedName>
    <alternativeName>
        <fullName evidence="3">eIF-3 p25</fullName>
    </alternativeName>
</protein>
<dbReference type="EMBL" id="VIBQ01000012">
    <property type="protein sequence ID" value="KAB8343126.1"/>
    <property type="molecule type" value="Genomic_DNA"/>
</dbReference>
<evidence type="ECO:0000256" key="2">
    <source>
        <dbReference type="ARBA" id="ARBA00022917"/>
    </source>
</evidence>
<gene>
    <name evidence="5" type="ORF">FH972_022719</name>
</gene>
<comment type="subcellular location">
    <subcellularLocation>
        <location evidence="3">Cytoplasm</location>
    </subcellularLocation>
</comment>
<dbReference type="GO" id="GO:0006446">
    <property type="term" value="P:regulation of translational initiation"/>
    <property type="evidence" value="ECO:0007669"/>
    <property type="project" value="InterPro"/>
</dbReference>
<comment type="caution">
    <text evidence="5">The sequence shown here is derived from an EMBL/GenBank/DDBJ whole genome shotgun (WGS) entry which is preliminary data.</text>
</comment>
<dbReference type="Gene3D" id="1.10.10.10">
    <property type="entry name" value="Winged helix-like DNA-binding domain superfamily/Winged helix DNA-binding domain"/>
    <property type="match status" value="1"/>
</dbReference>
<dbReference type="GO" id="GO:0003743">
    <property type="term" value="F:translation initiation factor activity"/>
    <property type="evidence" value="ECO:0007669"/>
    <property type="project" value="UniProtKB-UniRule"/>
</dbReference>
<dbReference type="GO" id="GO:0001732">
    <property type="term" value="P:formation of cytoplasmic translation initiation complex"/>
    <property type="evidence" value="ECO:0007669"/>
    <property type="project" value="UniProtKB-UniRule"/>
</dbReference>
<feature type="domain" description="CSN8/PSMD8/EIF3K" evidence="4">
    <location>
        <begin position="73"/>
        <end position="197"/>
    </location>
</feature>
<dbReference type="InterPro" id="IPR009374">
    <property type="entry name" value="eIF3k"/>
</dbReference>
<dbReference type="GO" id="GO:0005852">
    <property type="term" value="C:eukaryotic translation initiation factor 3 complex"/>
    <property type="evidence" value="ECO:0007669"/>
    <property type="project" value="UniProtKB-UniRule"/>
</dbReference>
<dbReference type="GO" id="GO:0043022">
    <property type="term" value="F:ribosome binding"/>
    <property type="evidence" value="ECO:0007669"/>
    <property type="project" value="InterPro"/>
</dbReference>
<proteinExistence type="inferred from homology"/>
<name>A0A5N6KTQ6_9ROSI</name>
<sequence length="222" mass="25043">MGVAFDYAESRPDNIDQILTGLDRYNPGTTEVFQEYIVQQCENQTYDCYANLALLKLYVSTSSFPTVSFWRILCLHLLPANVLITSPPSTSFAGSVQKLTVLNNLLSSADYTTFWKTLRSDRQFAELTGEVSGFEELMRVRIAATVSQAVREVERNILEEWLDLKSGDFDKFVGDVCGWKVDGATVVVPPNKENEAKGTIVRENVKFDQFSRVVRRAYEQAA</sequence>
<dbReference type="PANTHER" id="PTHR13022:SF0">
    <property type="entry name" value="EUKARYOTIC TRANSLATION INITIATION FACTOR 3 SUBUNIT K"/>
    <property type="match status" value="1"/>
</dbReference>
<evidence type="ECO:0000259" key="4">
    <source>
        <dbReference type="Pfam" id="PF10075"/>
    </source>
</evidence>
<keyword evidence="3" id="KW-0396">Initiation factor</keyword>
<dbReference type="InterPro" id="IPR036388">
    <property type="entry name" value="WH-like_DNA-bd_sf"/>
</dbReference>
<dbReference type="InterPro" id="IPR016020">
    <property type="entry name" value="Transl_init_fac_sub12_N_euk"/>
</dbReference>
<dbReference type="OrthoDB" id="337745at2759"/>
<dbReference type="GO" id="GO:0016282">
    <property type="term" value="C:eukaryotic 43S preinitiation complex"/>
    <property type="evidence" value="ECO:0007669"/>
    <property type="project" value="UniProtKB-UniRule"/>
</dbReference>
<keyword evidence="6" id="KW-1185">Reference proteome</keyword>
<comment type="subunit">
    <text evidence="3">Component of the eukaryotic translation initiation factor 3 (eIF-3) complex.</text>
</comment>
<reference evidence="5 6" key="1">
    <citation type="submission" date="2019-06" db="EMBL/GenBank/DDBJ databases">
        <title>A chromosomal-level reference genome of Carpinus fangiana (Coryloideae, Betulaceae).</title>
        <authorList>
            <person name="Yang X."/>
            <person name="Wang Z."/>
            <person name="Zhang L."/>
            <person name="Hao G."/>
            <person name="Liu J."/>
            <person name="Yang Y."/>
        </authorList>
    </citation>
    <scope>NUCLEOTIDE SEQUENCE [LARGE SCALE GENOMIC DNA]</scope>
    <source>
        <strain evidence="5">Cfa_2016G</strain>
        <tissue evidence="5">Leaf</tissue>
    </source>
</reference>
<evidence type="ECO:0000256" key="1">
    <source>
        <dbReference type="ARBA" id="ARBA00022490"/>
    </source>
</evidence>
<dbReference type="SUPFAM" id="SSF46785">
    <property type="entry name" value="Winged helix' DNA-binding domain"/>
    <property type="match status" value="1"/>
</dbReference>
<evidence type="ECO:0000313" key="5">
    <source>
        <dbReference type="EMBL" id="KAB8343126.1"/>
    </source>
</evidence>
<evidence type="ECO:0000313" key="6">
    <source>
        <dbReference type="Proteomes" id="UP000327013"/>
    </source>
</evidence>
<dbReference type="AlphaFoldDB" id="A0A5N6KTQ6"/>
<dbReference type="PANTHER" id="PTHR13022">
    <property type="entry name" value="EUKARYOTIC TRANSLATION INITIATION FACTOR 3 SUBUNIT 11"/>
    <property type="match status" value="1"/>
</dbReference>
<dbReference type="Proteomes" id="UP000327013">
    <property type="component" value="Unassembled WGS sequence"/>
</dbReference>
<comment type="function">
    <text evidence="3">Component of the eukaryotic translation initiation factor 3 (eIF-3) complex, which is involved in protein synthesis of a specialized repertoire of mRNAs and, together with other initiation factors, stimulates binding of mRNA and methionyl-tRNAi to the 40S ribosome. The eIF-3 complex specifically targets and initiates translation of a subset of mRNAs involved in cell proliferation.</text>
</comment>
<comment type="similarity">
    <text evidence="3">Belongs to the eIF-3 subunit K family.</text>
</comment>
<evidence type="ECO:0000256" key="3">
    <source>
        <dbReference type="HAMAP-Rule" id="MF_03010"/>
    </source>
</evidence>
<dbReference type="InterPro" id="IPR016024">
    <property type="entry name" value="ARM-type_fold"/>
</dbReference>
<dbReference type="InterPro" id="IPR036390">
    <property type="entry name" value="WH_DNA-bd_sf"/>
</dbReference>
<dbReference type="Pfam" id="PF10075">
    <property type="entry name" value="CSN8_PSD8_EIF3K"/>
    <property type="match status" value="1"/>
</dbReference>
<dbReference type="GO" id="GO:0033290">
    <property type="term" value="C:eukaryotic 48S preinitiation complex"/>
    <property type="evidence" value="ECO:0007669"/>
    <property type="project" value="UniProtKB-UniRule"/>
</dbReference>
<dbReference type="InterPro" id="IPR033464">
    <property type="entry name" value="CSN8_PSD8_EIF3K"/>
</dbReference>
<dbReference type="FunFam" id="1.10.10.10:FF:000389">
    <property type="entry name" value="Eukaryotic translation initiation factor 3 subunit K"/>
    <property type="match status" value="1"/>
</dbReference>
<keyword evidence="2 3" id="KW-0648">Protein biosynthesis</keyword>
<accession>A0A5N6KTQ6</accession>